<keyword evidence="2" id="KW-1185">Reference proteome</keyword>
<reference evidence="1 2" key="1">
    <citation type="submission" date="2020-01" db="EMBL/GenBank/DDBJ databases">
        <title>Vast differences in strain-level diversity in the gut microbiota of two closely related honey bee species.</title>
        <authorList>
            <person name="Ellegaard K.M."/>
            <person name="Suenami S."/>
            <person name="Miyazaki R."/>
            <person name="Engel P."/>
        </authorList>
    </citation>
    <scope>NUCLEOTIDE SEQUENCE [LARGE SCALE GENOMIC DNA]</scope>
    <source>
        <strain evidence="1 2">ESL0416</strain>
    </source>
</reference>
<protein>
    <submittedName>
        <fullName evidence="1">DUF806 family protein</fullName>
    </submittedName>
</protein>
<sequence>MTVAKQVVDELNSAGIDGLGKAYSFLIPASSLNSETKALIAVSEVMQLPAEHGSNTYNQLETRIQVKICYPKNCHIDAEDFEKSIASFFTQKDWLRQPDNGHYLDEQSRIEIDLFFTRRN</sequence>
<accession>A0ABX8W613</accession>
<evidence type="ECO:0000313" key="1">
    <source>
        <dbReference type="EMBL" id="QYN53059.1"/>
    </source>
</evidence>
<dbReference type="InterPro" id="IPR008524">
    <property type="entry name" value="DUF806"/>
</dbReference>
<name>A0ABX8W613_9LACO</name>
<dbReference type="Pfam" id="PF05657">
    <property type="entry name" value="DUF806"/>
    <property type="match status" value="1"/>
</dbReference>
<gene>
    <name evidence="1" type="ORF">GYM71_06330</name>
</gene>
<dbReference type="EMBL" id="CP048268">
    <property type="protein sequence ID" value="QYN53059.1"/>
    <property type="molecule type" value="Genomic_DNA"/>
</dbReference>
<dbReference type="Proteomes" id="UP000826550">
    <property type="component" value="Chromosome"/>
</dbReference>
<evidence type="ECO:0000313" key="2">
    <source>
        <dbReference type="Proteomes" id="UP000826550"/>
    </source>
</evidence>
<proteinExistence type="predicted"/>
<organism evidence="1 2">
    <name type="scientific">Lactobacillus panisapium</name>
    <dbReference type="NCBI Taxonomy" id="2012495"/>
    <lineage>
        <taxon>Bacteria</taxon>
        <taxon>Bacillati</taxon>
        <taxon>Bacillota</taxon>
        <taxon>Bacilli</taxon>
        <taxon>Lactobacillales</taxon>
        <taxon>Lactobacillaceae</taxon>
        <taxon>Lactobacillus</taxon>
    </lineage>
</organism>
<dbReference type="RefSeq" id="WP_220219859.1">
    <property type="nucleotide sequence ID" value="NZ_CP048268.1"/>
</dbReference>